<gene>
    <name evidence="2" type="ORF">ACFQ21_12500</name>
</gene>
<evidence type="ECO:0000256" key="1">
    <source>
        <dbReference type="SAM" id="SignalP"/>
    </source>
</evidence>
<dbReference type="SUPFAM" id="SSF56935">
    <property type="entry name" value="Porins"/>
    <property type="match status" value="1"/>
</dbReference>
<evidence type="ECO:0008006" key="4">
    <source>
        <dbReference type="Google" id="ProtNLM"/>
    </source>
</evidence>
<organism evidence="2 3">
    <name type="scientific">Ohtaekwangia kribbensis</name>
    <dbReference type="NCBI Taxonomy" id="688913"/>
    <lineage>
        <taxon>Bacteria</taxon>
        <taxon>Pseudomonadati</taxon>
        <taxon>Bacteroidota</taxon>
        <taxon>Cytophagia</taxon>
        <taxon>Cytophagales</taxon>
        <taxon>Fulvivirgaceae</taxon>
        <taxon>Ohtaekwangia</taxon>
    </lineage>
</organism>
<feature type="signal peptide" evidence="1">
    <location>
        <begin position="1"/>
        <end position="24"/>
    </location>
</feature>
<evidence type="ECO:0000313" key="3">
    <source>
        <dbReference type="Proteomes" id="UP001597112"/>
    </source>
</evidence>
<feature type="chain" id="PRO_5045732767" description="Transporter" evidence="1">
    <location>
        <begin position="25"/>
        <end position="357"/>
    </location>
</feature>
<dbReference type="EMBL" id="JBHTKA010000003">
    <property type="protein sequence ID" value="MFD1000135.1"/>
    <property type="molecule type" value="Genomic_DNA"/>
</dbReference>
<comment type="caution">
    <text evidence="2">The sequence shown here is derived from an EMBL/GenBank/DDBJ whole genome shotgun (WGS) entry which is preliminary data.</text>
</comment>
<sequence length="357" mass="39961">MKLKLYYFSIALLGILVINTDSFAQGCVAVRNMSSCSMIFDSTTSKSWQFSLNYRYFKSFRHFTGSEEDKERVEENTNVINHDNSVILGINYTINRRWSVSVGVPMVYIDRSSRPRNADGQRVPERHYTTSKGLGDIRLMGYYAIVPNNPSGSLLAGVGVKLPTGNYKYEDDAYVNGNYNRRPVDQSIQPGDGGLGIIVEVDFLREVSRNIYVYANGSYLFNPKNTNGTKTNRSNPFEAEMSVPDQLFLRAGARYMIKQFQLGIGGRVEGIPTHDIIGKTDGFRRPGYIVSLEPSALVSLGKHVVGVNVPIALYRNRTKSVADQRLQDQNGDGNDVHGDAAFADWLLSVTYAFRFSH</sequence>
<protein>
    <recommendedName>
        <fullName evidence="4">Transporter</fullName>
    </recommendedName>
</protein>
<dbReference type="Proteomes" id="UP001597112">
    <property type="component" value="Unassembled WGS sequence"/>
</dbReference>
<keyword evidence="3" id="KW-1185">Reference proteome</keyword>
<name>A0ABW3K1M7_9BACT</name>
<keyword evidence="1" id="KW-0732">Signal</keyword>
<evidence type="ECO:0000313" key="2">
    <source>
        <dbReference type="EMBL" id="MFD1000135.1"/>
    </source>
</evidence>
<dbReference type="RefSeq" id="WP_377579492.1">
    <property type="nucleotide sequence ID" value="NZ_JBHTKA010000003.1"/>
</dbReference>
<reference evidence="3" key="1">
    <citation type="journal article" date="2019" name="Int. J. Syst. Evol. Microbiol.">
        <title>The Global Catalogue of Microorganisms (GCM) 10K type strain sequencing project: providing services to taxonomists for standard genome sequencing and annotation.</title>
        <authorList>
            <consortium name="The Broad Institute Genomics Platform"/>
            <consortium name="The Broad Institute Genome Sequencing Center for Infectious Disease"/>
            <person name="Wu L."/>
            <person name="Ma J."/>
        </authorList>
    </citation>
    <scope>NUCLEOTIDE SEQUENCE [LARGE SCALE GENOMIC DNA]</scope>
    <source>
        <strain evidence="3">CCUG 58938</strain>
    </source>
</reference>
<proteinExistence type="predicted"/>
<accession>A0ABW3K1M7</accession>